<evidence type="ECO:0000256" key="2">
    <source>
        <dbReference type="ARBA" id="ARBA00007715"/>
    </source>
</evidence>
<organism evidence="11 12">
    <name type="scientific">Macrostomum lignano</name>
    <dbReference type="NCBI Taxonomy" id="282301"/>
    <lineage>
        <taxon>Eukaryota</taxon>
        <taxon>Metazoa</taxon>
        <taxon>Spiralia</taxon>
        <taxon>Lophotrochozoa</taxon>
        <taxon>Platyhelminthes</taxon>
        <taxon>Rhabditophora</taxon>
        <taxon>Macrostomorpha</taxon>
        <taxon>Macrostomida</taxon>
        <taxon>Macrostomidae</taxon>
        <taxon>Macrostomum</taxon>
    </lineage>
</organism>
<dbReference type="PANTHER" id="PTHR19315">
    <property type="entry name" value="ER MEMBRANE PROTEIN COMPLEX SUBUNIT 4"/>
    <property type="match status" value="1"/>
</dbReference>
<protein>
    <recommendedName>
        <fullName evidence="4">ER membrane protein complex subunit 4</fullName>
    </recommendedName>
    <alternativeName>
        <fullName evidence="9">Transmembrane protein 85</fullName>
    </alternativeName>
</protein>
<keyword evidence="7 10" id="KW-1133">Transmembrane helix</keyword>
<comment type="subunit">
    <text evidence="3">Component of the ER membrane protein complex (EMC).</text>
</comment>
<dbReference type="AlphaFoldDB" id="A0A267DPD4"/>
<dbReference type="STRING" id="282301.A0A267DPD4"/>
<evidence type="ECO:0000256" key="5">
    <source>
        <dbReference type="ARBA" id="ARBA00022692"/>
    </source>
</evidence>
<keyword evidence="8 10" id="KW-0472">Membrane</keyword>
<evidence type="ECO:0000256" key="8">
    <source>
        <dbReference type="ARBA" id="ARBA00023136"/>
    </source>
</evidence>
<keyword evidence="5 10" id="KW-0812">Transmembrane</keyword>
<evidence type="ECO:0000256" key="3">
    <source>
        <dbReference type="ARBA" id="ARBA00011276"/>
    </source>
</evidence>
<evidence type="ECO:0000256" key="4">
    <source>
        <dbReference type="ARBA" id="ARBA00020820"/>
    </source>
</evidence>
<evidence type="ECO:0000313" key="12">
    <source>
        <dbReference type="Proteomes" id="UP000215902"/>
    </source>
</evidence>
<evidence type="ECO:0000256" key="7">
    <source>
        <dbReference type="ARBA" id="ARBA00022989"/>
    </source>
</evidence>
<comment type="subcellular location">
    <subcellularLocation>
        <location evidence="1">Endoplasmic reticulum membrane</location>
        <topology evidence="1">Multi-pass membrane protein</topology>
    </subcellularLocation>
</comment>
<proteinExistence type="inferred from homology"/>
<evidence type="ECO:0000256" key="1">
    <source>
        <dbReference type="ARBA" id="ARBA00004477"/>
    </source>
</evidence>
<accession>A0A267DPD4</accession>
<evidence type="ECO:0000256" key="9">
    <source>
        <dbReference type="ARBA" id="ARBA00031143"/>
    </source>
</evidence>
<sequence length="206" mass="22274">FSCEAAQSAMRNEPAAAAAVPNSASLAAAVGIRRRWAIEFSLLHHRSPASQSRHYDSLSTATAQLAAPAGYMDRPPPLAGGREPDGALISKRGWDAALGPLKQLPMNLFIMWMAGNSVSIFPIMMVLMLFMRPIQAVFAMQATFAQIEGGQACLQRFVYLIGNLAVLALAVYKCHTMGLLPTYESDWLSFVDSPRRTEVSGGGFLL</sequence>
<name>A0A267DPD4_9PLAT</name>
<dbReference type="Proteomes" id="UP000215902">
    <property type="component" value="Unassembled WGS sequence"/>
</dbReference>
<comment type="caution">
    <text evidence="11">The sequence shown here is derived from an EMBL/GenBank/DDBJ whole genome shotgun (WGS) entry which is preliminary data.</text>
</comment>
<keyword evidence="12" id="KW-1185">Reference proteome</keyword>
<gene>
    <name evidence="11" type="ORF">BOX15_Mlig020081g3</name>
</gene>
<feature type="non-terminal residue" evidence="11">
    <location>
        <position position="1"/>
    </location>
</feature>
<dbReference type="InterPro" id="IPR009445">
    <property type="entry name" value="TMEM85/Emc4"/>
</dbReference>
<reference evidence="11 12" key="1">
    <citation type="submission" date="2017-06" db="EMBL/GenBank/DDBJ databases">
        <title>A platform for efficient transgenesis in Macrostomum lignano, a flatworm model organism for stem cell research.</title>
        <authorList>
            <person name="Berezikov E."/>
        </authorList>
    </citation>
    <scope>NUCLEOTIDE SEQUENCE [LARGE SCALE GENOMIC DNA]</scope>
    <source>
        <strain evidence="11">DV1</strain>
        <tissue evidence="11">Whole organism</tissue>
    </source>
</reference>
<evidence type="ECO:0000256" key="6">
    <source>
        <dbReference type="ARBA" id="ARBA00022824"/>
    </source>
</evidence>
<comment type="similarity">
    <text evidence="2">Belongs to the EMC4 family.</text>
</comment>
<dbReference type="GO" id="GO:0005789">
    <property type="term" value="C:endoplasmic reticulum membrane"/>
    <property type="evidence" value="ECO:0007669"/>
    <property type="project" value="UniProtKB-SubCell"/>
</dbReference>
<dbReference type="Pfam" id="PF06417">
    <property type="entry name" value="EMC4"/>
    <property type="match status" value="1"/>
</dbReference>
<feature type="transmembrane region" description="Helical" evidence="10">
    <location>
        <begin position="109"/>
        <end position="130"/>
    </location>
</feature>
<dbReference type="OrthoDB" id="369569at2759"/>
<dbReference type="EMBL" id="NIVC01003497">
    <property type="protein sequence ID" value="PAA51141.1"/>
    <property type="molecule type" value="Genomic_DNA"/>
</dbReference>
<evidence type="ECO:0000256" key="10">
    <source>
        <dbReference type="SAM" id="Phobius"/>
    </source>
</evidence>
<evidence type="ECO:0000313" key="11">
    <source>
        <dbReference type="EMBL" id="PAA51141.1"/>
    </source>
</evidence>
<keyword evidence="6" id="KW-0256">Endoplasmic reticulum</keyword>